<dbReference type="SUPFAM" id="SSF88946">
    <property type="entry name" value="Sigma2 domain of RNA polymerase sigma factors"/>
    <property type="match status" value="1"/>
</dbReference>
<keyword evidence="8" id="KW-1185">Reference proteome</keyword>
<dbReference type="PANTHER" id="PTHR43133">
    <property type="entry name" value="RNA POLYMERASE ECF-TYPE SIGMA FACTO"/>
    <property type="match status" value="1"/>
</dbReference>
<evidence type="ECO:0000256" key="4">
    <source>
        <dbReference type="ARBA" id="ARBA00023163"/>
    </source>
</evidence>
<accession>A0A399DAL8</accession>
<keyword evidence="2" id="KW-0805">Transcription regulation</keyword>
<dbReference type="SUPFAM" id="SSF88659">
    <property type="entry name" value="Sigma3 and sigma4 domains of RNA polymerase sigma factors"/>
    <property type="match status" value="1"/>
</dbReference>
<dbReference type="InterPro" id="IPR013249">
    <property type="entry name" value="RNA_pol_sigma70_r4_t2"/>
</dbReference>
<dbReference type="InterPro" id="IPR014327">
    <property type="entry name" value="RNA_pol_sigma70_bacteroid"/>
</dbReference>
<reference evidence="7 8" key="1">
    <citation type="journal article" date="2015" name="Int. J. Syst. Evol. Microbiol.">
        <title>Mariniphaga sediminis sp. nov., isolated from coastal sediment.</title>
        <authorList>
            <person name="Wang F.Q."/>
            <person name="Shen Q.Y."/>
            <person name="Chen G.J."/>
            <person name="Du Z.J."/>
        </authorList>
    </citation>
    <scope>NUCLEOTIDE SEQUENCE [LARGE SCALE GENOMIC DNA]</scope>
    <source>
        <strain evidence="7 8">SY21</strain>
    </source>
</reference>
<dbReference type="Pfam" id="PF04542">
    <property type="entry name" value="Sigma70_r2"/>
    <property type="match status" value="1"/>
</dbReference>
<protein>
    <submittedName>
        <fullName evidence="7">RNA polymerase sigma-70 factor</fullName>
    </submittedName>
</protein>
<dbReference type="GO" id="GO:0003677">
    <property type="term" value="F:DNA binding"/>
    <property type="evidence" value="ECO:0007669"/>
    <property type="project" value="InterPro"/>
</dbReference>
<evidence type="ECO:0000256" key="3">
    <source>
        <dbReference type="ARBA" id="ARBA00023082"/>
    </source>
</evidence>
<dbReference type="InterPro" id="IPR013324">
    <property type="entry name" value="RNA_pol_sigma_r3/r4-like"/>
</dbReference>
<feature type="domain" description="RNA polymerase sigma factor 70 region 4 type 2" evidence="6">
    <location>
        <begin position="125"/>
        <end position="176"/>
    </location>
</feature>
<dbReference type="GO" id="GO:0006352">
    <property type="term" value="P:DNA-templated transcription initiation"/>
    <property type="evidence" value="ECO:0007669"/>
    <property type="project" value="InterPro"/>
</dbReference>
<evidence type="ECO:0000313" key="7">
    <source>
        <dbReference type="EMBL" id="RIH67181.1"/>
    </source>
</evidence>
<evidence type="ECO:0000259" key="6">
    <source>
        <dbReference type="Pfam" id="PF08281"/>
    </source>
</evidence>
<proteinExistence type="inferred from homology"/>
<dbReference type="EMBL" id="QWET01000001">
    <property type="protein sequence ID" value="RIH67181.1"/>
    <property type="molecule type" value="Genomic_DNA"/>
</dbReference>
<dbReference type="Proteomes" id="UP000266441">
    <property type="component" value="Unassembled WGS sequence"/>
</dbReference>
<dbReference type="Gene3D" id="1.10.10.10">
    <property type="entry name" value="Winged helix-like DNA-binding domain superfamily/Winged helix DNA-binding domain"/>
    <property type="match status" value="1"/>
</dbReference>
<keyword evidence="4" id="KW-0804">Transcription</keyword>
<dbReference type="AlphaFoldDB" id="A0A399DAL8"/>
<dbReference type="PANTHER" id="PTHR43133:SF46">
    <property type="entry name" value="RNA POLYMERASE SIGMA-70 FACTOR ECF SUBFAMILY"/>
    <property type="match status" value="1"/>
</dbReference>
<dbReference type="Pfam" id="PF08281">
    <property type="entry name" value="Sigma70_r4_2"/>
    <property type="match status" value="1"/>
</dbReference>
<dbReference type="InterPro" id="IPR013325">
    <property type="entry name" value="RNA_pol_sigma_r2"/>
</dbReference>
<evidence type="ECO:0000256" key="1">
    <source>
        <dbReference type="ARBA" id="ARBA00010641"/>
    </source>
</evidence>
<dbReference type="NCBIfam" id="TIGR02985">
    <property type="entry name" value="Sig70_bacteroi1"/>
    <property type="match status" value="1"/>
</dbReference>
<dbReference type="InterPro" id="IPR039425">
    <property type="entry name" value="RNA_pol_sigma-70-like"/>
</dbReference>
<keyword evidence="3" id="KW-0731">Sigma factor</keyword>
<dbReference type="OrthoDB" id="1120819at2"/>
<dbReference type="GO" id="GO:0016987">
    <property type="term" value="F:sigma factor activity"/>
    <property type="evidence" value="ECO:0007669"/>
    <property type="project" value="UniProtKB-KW"/>
</dbReference>
<comment type="caution">
    <text evidence="7">The sequence shown here is derived from an EMBL/GenBank/DDBJ whole genome shotgun (WGS) entry which is preliminary data.</text>
</comment>
<dbReference type="InterPro" id="IPR014284">
    <property type="entry name" value="RNA_pol_sigma-70_dom"/>
</dbReference>
<sequence length="204" mass="23723">MQQKPKIEILVGQISQFSDQKAFKQFFDLYANRLFEFAFSFLKSKQLAEEAVADVFFKVWLNRETLPSIENIKAYLFKATYNTTLNYLDEEKRRKAIGLDDIKVDLGVDLICPETELMTKELKGRIDQAIESLPPRCKLIYKLAKVEQMKYKEIASLLDISVKTIDHQLSIAIKKIGEEIREYLSRDGNNSNFLVLMQLFIPLK</sequence>
<gene>
    <name evidence="7" type="ORF">D1164_01785</name>
</gene>
<dbReference type="RefSeq" id="WP_119348205.1">
    <property type="nucleotide sequence ID" value="NZ_QWET01000001.1"/>
</dbReference>
<evidence type="ECO:0000256" key="2">
    <source>
        <dbReference type="ARBA" id="ARBA00023015"/>
    </source>
</evidence>
<name>A0A399DAL8_9BACT</name>
<dbReference type="InterPro" id="IPR036388">
    <property type="entry name" value="WH-like_DNA-bd_sf"/>
</dbReference>
<evidence type="ECO:0000313" key="8">
    <source>
        <dbReference type="Proteomes" id="UP000266441"/>
    </source>
</evidence>
<dbReference type="NCBIfam" id="TIGR02937">
    <property type="entry name" value="sigma70-ECF"/>
    <property type="match status" value="1"/>
</dbReference>
<organism evidence="7 8">
    <name type="scientific">Mariniphaga sediminis</name>
    <dbReference type="NCBI Taxonomy" id="1628158"/>
    <lineage>
        <taxon>Bacteria</taxon>
        <taxon>Pseudomonadati</taxon>
        <taxon>Bacteroidota</taxon>
        <taxon>Bacteroidia</taxon>
        <taxon>Marinilabiliales</taxon>
        <taxon>Prolixibacteraceae</taxon>
        <taxon>Mariniphaga</taxon>
    </lineage>
</organism>
<feature type="domain" description="RNA polymerase sigma-70 region 2" evidence="5">
    <location>
        <begin position="27"/>
        <end position="93"/>
    </location>
</feature>
<comment type="similarity">
    <text evidence="1">Belongs to the sigma-70 factor family. ECF subfamily.</text>
</comment>
<dbReference type="InterPro" id="IPR007627">
    <property type="entry name" value="RNA_pol_sigma70_r2"/>
</dbReference>
<evidence type="ECO:0000259" key="5">
    <source>
        <dbReference type="Pfam" id="PF04542"/>
    </source>
</evidence>
<dbReference type="Gene3D" id="1.10.1740.10">
    <property type="match status" value="1"/>
</dbReference>